<dbReference type="Pfam" id="PF00440">
    <property type="entry name" value="TetR_N"/>
    <property type="match status" value="1"/>
</dbReference>
<proteinExistence type="predicted"/>
<keyword evidence="1" id="KW-0678">Repressor</keyword>
<dbReference type="Gene3D" id="1.10.357.10">
    <property type="entry name" value="Tetracycline Repressor, domain 2"/>
    <property type="match status" value="1"/>
</dbReference>
<dbReference type="Pfam" id="PF13305">
    <property type="entry name" value="TetR_C_33"/>
    <property type="match status" value="1"/>
</dbReference>
<evidence type="ECO:0000256" key="4">
    <source>
        <dbReference type="ARBA" id="ARBA00023163"/>
    </source>
</evidence>
<dbReference type="GO" id="GO:0003677">
    <property type="term" value="F:DNA binding"/>
    <property type="evidence" value="ECO:0007669"/>
    <property type="project" value="UniProtKB-UniRule"/>
</dbReference>
<dbReference type="PROSITE" id="PS50977">
    <property type="entry name" value="HTH_TETR_2"/>
    <property type="match status" value="1"/>
</dbReference>
<sequence length="206" mass="24376">MIYVRRKKESSEIKKEIINAARHLFLEEGYQNVSMRKIANKIGYSPTAIYIYFKNKEEILLNLLEEGYNLFYDDLKLAYDSSLNNSYEVRLFKMCEAYIHFGLKQPDYYNIIFTMNMEMNTLLITHSNRYNGFLLLNEVVKDLIQENAFVVNNYELEQPDIYVSNTIWASLHGLTSLLIAFPQFNWGEQDRLIQFHIQTIIQGLKI</sequence>
<dbReference type="InterPro" id="IPR025996">
    <property type="entry name" value="MT1864/Rv1816-like_C"/>
</dbReference>
<comment type="caution">
    <text evidence="7">The sequence shown here is derived from an EMBL/GenBank/DDBJ whole genome shotgun (WGS) entry which is preliminary data.</text>
</comment>
<feature type="domain" description="HTH tetR-type" evidence="6">
    <location>
        <begin position="11"/>
        <end position="71"/>
    </location>
</feature>
<dbReference type="OrthoDB" id="9815924at2"/>
<keyword evidence="8" id="KW-1185">Reference proteome</keyword>
<dbReference type="InterPro" id="IPR050624">
    <property type="entry name" value="HTH-type_Tx_Regulator"/>
</dbReference>
<dbReference type="InterPro" id="IPR001647">
    <property type="entry name" value="HTH_TetR"/>
</dbReference>
<name>A0A544TSF1_9BACI</name>
<evidence type="ECO:0000256" key="5">
    <source>
        <dbReference type="PROSITE-ProRule" id="PRU00335"/>
    </source>
</evidence>
<dbReference type="SUPFAM" id="SSF46689">
    <property type="entry name" value="Homeodomain-like"/>
    <property type="match status" value="1"/>
</dbReference>
<keyword evidence="2" id="KW-0805">Transcription regulation</keyword>
<gene>
    <name evidence="7" type="ORF">FG384_08030</name>
</gene>
<evidence type="ECO:0000259" key="6">
    <source>
        <dbReference type="PROSITE" id="PS50977"/>
    </source>
</evidence>
<keyword evidence="4" id="KW-0804">Transcription</keyword>
<evidence type="ECO:0000256" key="3">
    <source>
        <dbReference type="ARBA" id="ARBA00023125"/>
    </source>
</evidence>
<dbReference type="AlphaFoldDB" id="A0A544TSF1"/>
<reference evidence="7 8" key="1">
    <citation type="submission" date="2019-06" db="EMBL/GenBank/DDBJ databases">
        <title>Psychrobacillus vulpis sp. nov., a new species isolated from feces of a red fox that inhabits in The Tablas de Daimiel Natural Park, Albacete, Spain.</title>
        <authorList>
            <person name="Rodriguez M."/>
            <person name="Reina J.C."/>
            <person name="Bejar V."/>
            <person name="Llamas I."/>
        </authorList>
    </citation>
    <scope>NUCLEOTIDE SEQUENCE [LARGE SCALE GENOMIC DNA]</scope>
    <source>
        <strain evidence="7 8">Z8</strain>
    </source>
</reference>
<organism evidence="7 8">
    <name type="scientific">Psychrobacillus vulpis</name>
    <dbReference type="NCBI Taxonomy" id="2325572"/>
    <lineage>
        <taxon>Bacteria</taxon>
        <taxon>Bacillati</taxon>
        <taxon>Bacillota</taxon>
        <taxon>Bacilli</taxon>
        <taxon>Bacillales</taxon>
        <taxon>Bacillaceae</taxon>
        <taxon>Psychrobacillus</taxon>
    </lineage>
</organism>
<evidence type="ECO:0000256" key="1">
    <source>
        <dbReference type="ARBA" id="ARBA00022491"/>
    </source>
</evidence>
<protein>
    <submittedName>
        <fullName evidence="7">TetR/AcrR family transcriptional regulator</fullName>
    </submittedName>
</protein>
<dbReference type="PANTHER" id="PTHR43479">
    <property type="entry name" value="ACREF/ENVCD OPERON REPRESSOR-RELATED"/>
    <property type="match status" value="1"/>
</dbReference>
<evidence type="ECO:0000313" key="7">
    <source>
        <dbReference type="EMBL" id="TQR20379.1"/>
    </source>
</evidence>
<keyword evidence="3 5" id="KW-0238">DNA-binding</keyword>
<dbReference type="InterPro" id="IPR036271">
    <property type="entry name" value="Tet_transcr_reg_TetR-rel_C_sf"/>
</dbReference>
<evidence type="ECO:0000313" key="8">
    <source>
        <dbReference type="Proteomes" id="UP000316626"/>
    </source>
</evidence>
<dbReference type="Proteomes" id="UP000316626">
    <property type="component" value="Unassembled WGS sequence"/>
</dbReference>
<feature type="DNA-binding region" description="H-T-H motif" evidence="5">
    <location>
        <begin position="34"/>
        <end position="53"/>
    </location>
</feature>
<dbReference type="EMBL" id="VDGI01000006">
    <property type="protein sequence ID" value="TQR20379.1"/>
    <property type="molecule type" value="Genomic_DNA"/>
</dbReference>
<dbReference type="PANTHER" id="PTHR43479:SF20">
    <property type="entry name" value="HTH TETR-TYPE DOMAIN-CONTAINING PROTEIN"/>
    <property type="match status" value="1"/>
</dbReference>
<dbReference type="SUPFAM" id="SSF48498">
    <property type="entry name" value="Tetracyclin repressor-like, C-terminal domain"/>
    <property type="match status" value="1"/>
</dbReference>
<accession>A0A544TSF1</accession>
<dbReference type="InterPro" id="IPR009057">
    <property type="entry name" value="Homeodomain-like_sf"/>
</dbReference>
<evidence type="ECO:0000256" key="2">
    <source>
        <dbReference type="ARBA" id="ARBA00023015"/>
    </source>
</evidence>
<dbReference type="PRINTS" id="PR00455">
    <property type="entry name" value="HTHTETR"/>
</dbReference>